<name>A0A212QLQ8_9CHLR</name>
<dbReference type="InParanoid" id="A0A212QLQ8"/>
<protein>
    <submittedName>
        <fullName evidence="1">HEAT repeat-containing protein</fullName>
    </submittedName>
</protein>
<dbReference type="Gene3D" id="1.25.10.10">
    <property type="entry name" value="Leucine-rich Repeat Variant"/>
    <property type="match status" value="1"/>
</dbReference>
<evidence type="ECO:0000313" key="1">
    <source>
        <dbReference type="EMBL" id="SNB60284.1"/>
    </source>
</evidence>
<feature type="non-terminal residue" evidence="1">
    <location>
        <position position="41"/>
    </location>
</feature>
<dbReference type="Pfam" id="PF13646">
    <property type="entry name" value="HEAT_2"/>
    <property type="match status" value="1"/>
</dbReference>
<dbReference type="Proteomes" id="UP000197025">
    <property type="component" value="Unassembled WGS sequence"/>
</dbReference>
<dbReference type="InterPro" id="IPR004155">
    <property type="entry name" value="PBS_lyase_HEAT"/>
</dbReference>
<feature type="non-terminal residue" evidence="1">
    <location>
        <position position="1"/>
    </location>
</feature>
<dbReference type="SMART" id="SM00567">
    <property type="entry name" value="EZ_HEAT"/>
    <property type="match status" value="1"/>
</dbReference>
<dbReference type="InterPro" id="IPR021133">
    <property type="entry name" value="HEAT_type_2"/>
</dbReference>
<dbReference type="InterPro" id="IPR011989">
    <property type="entry name" value="ARM-like"/>
</dbReference>
<accession>A0A212QLQ8</accession>
<dbReference type="AlphaFoldDB" id="A0A212QLQ8"/>
<dbReference type="InterPro" id="IPR016024">
    <property type="entry name" value="ARM-type_fold"/>
</dbReference>
<keyword evidence="2" id="KW-1185">Reference proteome</keyword>
<gene>
    <name evidence="1" type="ORF">SAMN02746019_00024980</name>
</gene>
<sequence>ALPALTQALQDKDGMVRRAAAWALGKIGDPQALPALTQALQ</sequence>
<organism evidence="1 2">
    <name type="scientific">Thermoflexus hugenholtzii JAD2</name>
    <dbReference type="NCBI Taxonomy" id="877466"/>
    <lineage>
        <taxon>Bacteria</taxon>
        <taxon>Bacillati</taxon>
        <taxon>Chloroflexota</taxon>
        <taxon>Thermoflexia</taxon>
        <taxon>Thermoflexales</taxon>
        <taxon>Thermoflexaceae</taxon>
        <taxon>Thermoflexus</taxon>
    </lineage>
</organism>
<evidence type="ECO:0000313" key="2">
    <source>
        <dbReference type="Proteomes" id="UP000197025"/>
    </source>
</evidence>
<dbReference type="SUPFAM" id="SSF48371">
    <property type="entry name" value="ARM repeat"/>
    <property type="match status" value="1"/>
</dbReference>
<dbReference type="PROSITE" id="PS50077">
    <property type="entry name" value="HEAT_REPEAT"/>
    <property type="match status" value="1"/>
</dbReference>
<reference evidence="2" key="1">
    <citation type="submission" date="2017-06" db="EMBL/GenBank/DDBJ databases">
        <authorList>
            <person name="Varghese N."/>
            <person name="Submissions S."/>
        </authorList>
    </citation>
    <scope>NUCLEOTIDE SEQUENCE [LARGE SCALE GENOMIC DNA]</scope>
    <source>
        <strain evidence="2">JAD2</strain>
    </source>
</reference>
<dbReference type="EMBL" id="FYEK01000009">
    <property type="protein sequence ID" value="SNB60284.1"/>
    <property type="molecule type" value="Genomic_DNA"/>
</dbReference>
<proteinExistence type="predicted"/>